<keyword evidence="3" id="KW-1185">Reference proteome</keyword>
<comment type="caution">
    <text evidence="2">The sequence shown here is derived from an EMBL/GenBank/DDBJ whole genome shotgun (WGS) entry which is preliminary data.</text>
</comment>
<feature type="region of interest" description="Disordered" evidence="1">
    <location>
        <begin position="1"/>
        <end position="27"/>
    </location>
</feature>
<feature type="compositionally biased region" description="Basic and acidic residues" evidence="1">
    <location>
        <begin position="8"/>
        <end position="21"/>
    </location>
</feature>
<evidence type="ECO:0000313" key="2">
    <source>
        <dbReference type="EMBL" id="GIY32981.1"/>
    </source>
</evidence>
<dbReference type="AlphaFoldDB" id="A0AAV4SJH1"/>
<dbReference type="EMBL" id="BPLR01009572">
    <property type="protein sequence ID" value="GIY32981.1"/>
    <property type="molecule type" value="Genomic_DNA"/>
</dbReference>
<evidence type="ECO:0000313" key="3">
    <source>
        <dbReference type="Proteomes" id="UP001054945"/>
    </source>
</evidence>
<dbReference type="Proteomes" id="UP001054945">
    <property type="component" value="Unassembled WGS sequence"/>
</dbReference>
<evidence type="ECO:0000256" key="1">
    <source>
        <dbReference type="SAM" id="MobiDB-lite"/>
    </source>
</evidence>
<protein>
    <submittedName>
        <fullName evidence="2">Uncharacterized protein</fullName>
    </submittedName>
</protein>
<reference evidence="2 3" key="1">
    <citation type="submission" date="2021-06" db="EMBL/GenBank/DDBJ databases">
        <title>Caerostris extrusa draft genome.</title>
        <authorList>
            <person name="Kono N."/>
            <person name="Arakawa K."/>
        </authorList>
    </citation>
    <scope>NUCLEOTIDE SEQUENCE [LARGE SCALE GENOMIC DNA]</scope>
</reference>
<name>A0AAV4SJH1_CAEEX</name>
<gene>
    <name evidence="2" type="ORF">CEXT_720371</name>
</gene>
<proteinExistence type="predicted"/>
<organism evidence="2 3">
    <name type="scientific">Caerostris extrusa</name>
    <name type="common">Bark spider</name>
    <name type="synonym">Caerostris bankana</name>
    <dbReference type="NCBI Taxonomy" id="172846"/>
    <lineage>
        <taxon>Eukaryota</taxon>
        <taxon>Metazoa</taxon>
        <taxon>Ecdysozoa</taxon>
        <taxon>Arthropoda</taxon>
        <taxon>Chelicerata</taxon>
        <taxon>Arachnida</taxon>
        <taxon>Araneae</taxon>
        <taxon>Araneomorphae</taxon>
        <taxon>Entelegynae</taxon>
        <taxon>Araneoidea</taxon>
        <taxon>Araneidae</taxon>
        <taxon>Caerostris</taxon>
    </lineage>
</organism>
<sequence>MYSIPGSNEKENRIASLDKKKPSCSHSSLLTGSKKECFHRKMQFQHGNDKMLDTSERPRIKLGVAIEWIVSESHVVEHFHVSKWERISRSLEKHGKL</sequence>
<accession>A0AAV4SJH1</accession>